<dbReference type="EMBL" id="CP000789">
    <property type="protein sequence ID" value="ABU71075.1"/>
    <property type="molecule type" value="Genomic_DNA"/>
</dbReference>
<dbReference type="KEGG" id="vha:VIBHAR_02110"/>
<dbReference type="Proteomes" id="UP000008152">
    <property type="component" value="Chromosome I"/>
</dbReference>
<evidence type="ECO:0000259" key="5">
    <source>
        <dbReference type="Pfam" id="PF00149"/>
    </source>
</evidence>
<evidence type="ECO:0000256" key="1">
    <source>
        <dbReference type="ARBA" id="ARBA00022723"/>
    </source>
</evidence>
<name>A7N008_VIBC1</name>
<evidence type="ECO:0000256" key="2">
    <source>
        <dbReference type="ARBA" id="ARBA00022801"/>
    </source>
</evidence>
<gene>
    <name evidence="6" type="ordered locus">VIBHAR_02110</name>
</gene>
<comment type="similarity">
    <text evidence="4">Belongs to the cyclic nucleotide phosphodiesterase class-III family.</text>
</comment>
<dbReference type="InterPro" id="IPR050884">
    <property type="entry name" value="CNP_phosphodiesterase-III"/>
</dbReference>
<dbReference type="PATRIC" id="fig|338187.25.peg.581"/>
<dbReference type="GO" id="GO:0046872">
    <property type="term" value="F:metal ion binding"/>
    <property type="evidence" value="ECO:0007669"/>
    <property type="project" value="UniProtKB-KW"/>
</dbReference>
<proteinExistence type="inferred from homology"/>
<dbReference type="PANTHER" id="PTHR42988">
    <property type="entry name" value="PHOSPHOHYDROLASE"/>
    <property type="match status" value="1"/>
</dbReference>
<sequence>MLDWQKNINSPANLNDMKSIIQISDCHLSDKSSFENLRKALLLAQSDASCDTLLFTGDLCCNPKPGDYHAFVNLVEAHVEGKNIFAIAGNHDDAKLMKQELLGSSIKVTNKARIHNREVLFLDSSTKPLDRRHPLGSGRIDKRGIARLTKQLRDTTNPIIVVHHPIIPVGSEWMKAICLENDASLLRLLAEHQVRDVICGHGHYALTATQRGVTQHMAPATAYGFDHSIKEYNRSEQIGVNKLCFEGDGITATPIWLPRNESK</sequence>
<feature type="domain" description="Calcineurin-like phosphoesterase" evidence="5">
    <location>
        <begin position="19"/>
        <end position="204"/>
    </location>
</feature>
<evidence type="ECO:0000313" key="6">
    <source>
        <dbReference type="EMBL" id="ABU71075.1"/>
    </source>
</evidence>
<dbReference type="Pfam" id="PF00149">
    <property type="entry name" value="Metallophos"/>
    <property type="match status" value="1"/>
</dbReference>
<keyword evidence="1" id="KW-0479">Metal-binding</keyword>
<evidence type="ECO:0000313" key="7">
    <source>
        <dbReference type="Proteomes" id="UP000008152"/>
    </source>
</evidence>
<reference evidence="6 7" key="1">
    <citation type="submission" date="2007-08" db="EMBL/GenBank/DDBJ databases">
        <authorList>
            <consortium name="The Vibrio harveyi Genome Sequencing Project"/>
            <person name="Bassler B."/>
            <person name="Clifton S.W."/>
            <person name="Fulton L."/>
            <person name="Delehaunty K."/>
            <person name="Fronick C."/>
            <person name="Harrison M."/>
            <person name="Markivic C."/>
            <person name="Fulton R."/>
            <person name="Tin-Wollam A.-M."/>
            <person name="Shah N."/>
            <person name="Pepin K."/>
            <person name="Nash W."/>
            <person name="Thiruvilangam P."/>
            <person name="Bhonagiri V."/>
            <person name="Waters C."/>
            <person name="Tu K.C."/>
            <person name="Irgon J."/>
            <person name="Wilson R.K."/>
        </authorList>
    </citation>
    <scope>NUCLEOTIDE SEQUENCE [LARGE SCALE GENOMIC DNA]</scope>
    <source>
        <strain evidence="7">ATCC BAA-1116 / BB120</strain>
    </source>
</reference>
<dbReference type="InterPro" id="IPR004843">
    <property type="entry name" value="Calcineurin-like_PHP"/>
</dbReference>
<dbReference type="SUPFAM" id="SSF56300">
    <property type="entry name" value="Metallo-dependent phosphatases"/>
    <property type="match status" value="1"/>
</dbReference>
<accession>A7N008</accession>
<dbReference type="GO" id="GO:0016787">
    <property type="term" value="F:hydrolase activity"/>
    <property type="evidence" value="ECO:0007669"/>
    <property type="project" value="UniProtKB-KW"/>
</dbReference>
<evidence type="ECO:0000256" key="4">
    <source>
        <dbReference type="ARBA" id="ARBA00025742"/>
    </source>
</evidence>
<protein>
    <recommendedName>
        <fullName evidence="5">Calcineurin-like phosphoesterase domain-containing protein</fullName>
    </recommendedName>
</protein>
<dbReference type="InterPro" id="IPR029052">
    <property type="entry name" value="Metallo-depent_PP-like"/>
</dbReference>
<keyword evidence="2" id="KW-0378">Hydrolase</keyword>
<keyword evidence="3" id="KW-0408">Iron</keyword>
<dbReference type="PANTHER" id="PTHR42988:SF2">
    <property type="entry name" value="CYCLIC NUCLEOTIDE PHOSPHODIESTERASE CBUA0032-RELATED"/>
    <property type="match status" value="1"/>
</dbReference>
<evidence type="ECO:0000256" key="3">
    <source>
        <dbReference type="ARBA" id="ARBA00023004"/>
    </source>
</evidence>
<dbReference type="Gene3D" id="3.60.21.10">
    <property type="match status" value="1"/>
</dbReference>
<dbReference type="AlphaFoldDB" id="A7N008"/>
<organism evidence="6 7">
    <name type="scientific">Vibrio campbellii (strain ATCC BAA-1116)</name>
    <dbReference type="NCBI Taxonomy" id="2902295"/>
    <lineage>
        <taxon>Bacteria</taxon>
        <taxon>Pseudomonadati</taxon>
        <taxon>Pseudomonadota</taxon>
        <taxon>Gammaproteobacteria</taxon>
        <taxon>Vibrionales</taxon>
        <taxon>Vibrionaceae</taxon>
        <taxon>Vibrio</taxon>
    </lineage>
</organism>